<evidence type="ECO:0000259" key="1">
    <source>
        <dbReference type="Pfam" id="PF09717"/>
    </source>
</evidence>
<evidence type="ECO:0000313" key="2">
    <source>
        <dbReference type="EMBL" id="SBT79624.1"/>
    </source>
</evidence>
<dbReference type="AlphaFoldDB" id="A0A1C3KZD2"/>
<feature type="domain" description="CPW-WPC" evidence="1">
    <location>
        <begin position="34"/>
        <end position="80"/>
    </location>
</feature>
<dbReference type="VEuPathDB" id="PlasmoDB:PmUG01_11033600"/>
<organism evidence="2 3">
    <name type="scientific">Plasmodium malariae</name>
    <dbReference type="NCBI Taxonomy" id="5858"/>
    <lineage>
        <taxon>Eukaryota</taxon>
        <taxon>Sar</taxon>
        <taxon>Alveolata</taxon>
        <taxon>Apicomplexa</taxon>
        <taxon>Aconoidasida</taxon>
        <taxon>Haemosporida</taxon>
        <taxon>Plasmodiidae</taxon>
        <taxon>Plasmodium</taxon>
        <taxon>Plasmodium (Plasmodium)</taxon>
    </lineage>
</organism>
<sequence>MDFSNSVDTDKELFAWKCEVEWPCISSPKLKVMAKCPFRWTHVGNNLCIAPEDYDGKCSPAMDFSNYDYEMRIRRASECIMKKTEKRLDMDEMEKKDKKDKKDKQKLL</sequence>
<gene>
    <name evidence="2" type="primary">PmlGA01_110021900</name>
    <name evidence="2" type="ORF">PMLGA01_110021900</name>
</gene>
<dbReference type="EMBL" id="LT594499">
    <property type="protein sequence ID" value="SBT79624.1"/>
    <property type="molecule type" value="Genomic_DNA"/>
</dbReference>
<reference evidence="2 3" key="1">
    <citation type="submission" date="2016-06" db="EMBL/GenBank/DDBJ databases">
        <authorList>
            <consortium name="Pathogen Informatics"/>
        </authorList>
    </citation>
    <scope>NUCLEOTIDE SEQUENCE [LARGE SCALE GENOMIC DNA]</scope>
    <source>
        <strain evidence="2">PmlGA01</strain>
    </source>
</reference>
<protein>
    <submittedName>
        <fullName evidence="2">CPW-WPC family protein</fullName>
    </submittedName>
</protein>
<proteinExistence type="predicted"/>
<name>A0A1C3KZD2_PLAMA</name>
<dbReference type="InterPro" id="IPR006387">
    <property type="entry name" value="CPW_WPC_dom"/>
</dbReference>
<dbReference type="Proteomes" id="UP000219799">
    <property type="component" value="Chromosome 11"/>
</dbReference>
<evidence type="ECO:0000313" key="3">
    <source>
        <dbReference type="Proteomes" id="UP000219799"/>
    </source>
</evidence>
<accession>A0A1C3KZD2</accession>
<dbReference type="Pfam" id="PF09717">
    <property type="entry name" value="CPW_WPC"/>
    <property type="match status" value="1"/>
</dbReference>
<dbReference type="NCBIfam" id="TIGR01492">
    <property type="entry name" value="CPW_WPC"/>
    <property type="match status" value="1"/>
</dbReference>